<reference evidence="5" key="1">
    <citation type="submission" date="2017-10" db="EMBL/GenBank/DDBJ databases">
        <authorList>
            <person name="Wilpiszeski R.L."/>
            <person name="Zhidan Z."/>
            <person name="House C.H."/>
        </authorList>
    </citation>
    <scope>NUCLEOTIDE SEQUENCE</scope>
    <source>
        <strain evidence="5">12_S12</strain>
    </source>
</reference>
<evidence type="ECO:0000313" key="5">
    <source>
        <dbReference type="EMBL" id="RTI06984.1"/>
    </source>
</evidence>
<proteinExistence type="predicted"/>
<dbReference type="Pfam" id="PF13181">
    <property type="entry name" value="TPR_8"/>
    <property type="match status" value="1"/>
</dbReference>
<dbReference type="InterPro" id="IPR019734">
    <property type="entry name" value="TPR_rpt"/>
</dbReference>
<dbReference type="RefSeq" id="WP_126164842.1">
    <property type="nucleotide sequence ID" value="NZ_PELO01000155.1"/>
</dbReference>
<dbReference type="PANTHER" id="PTHR45641">
    <property type="entry name" value="TETRATRICOPEPTIDE REPEAT PROTEIN (AFU_ORTHOLOGUE AFUA_6G03870)"/>
    <property type="match status" value="1"/>
</dbReference>
<dbReference type="PROSITE" id="PS50005">
    <property type="entry name" value="TPR"/>
    <property type="match status" value="1"/>
</dbReference>
<dbReference type="Proteomes" id="UP000286928">
    <property type="component" value="Unassembled WGS sequence"/>
</dbReference>
<dbReference type="InterPro" id="IPR011990">
    <property type="entry name" value="TPR-like_helical_dom_sf"/>
</dbReference>
<keyword evidence="7" id="KW-1185">Reference proteome</keyword>
<comment type="caution">
    <text evidence="4">The sequence shown here is derived from an EMBL/GenBank/DDBJ whole genome shotgun (WGS) entry which is preliminary data.</text>
</comment>
<gene>
    <name evidence="5" type="ORF">CSW25_07310</name>
    <name evidence="4" type="ORF">CSW33_04600</name>
</gene>
<evidence type="ECO:0000313" key="6">
    <source>
        <dbReference type="Proteomes" id="UP000286928"/>
    </source>
</evidence>
<dbReference type="Gene3D" id="1.25.40.10">
    <property type="entry name" value="Tetratricopeptide repeat domain"/>
    <property type="match status" value="2"/>
</dbReference>
<dbReference type="SUPFAM" id="SSF48452">
    <property type="entry name" value="TPR-like"/>
    <property type="match status" value="1"/>
</dbReference>
<evidence type="ECO:0000256" key="1">
    <source>
        <dbReference type="ARBA" id="ARBA00022737"/>
    </source>
</evidence>
<dbReference type="EMBL" id="PEMD01000111">
    <property type="protein sequence ID" value="RTH33248.1"/>
    <property type="molecule type" value="Genomic_DNA"/>
</dbReference>
<dbReference type="PROSITE" id="PS50293">
    <property type="entry name" value="TPR_REGION"/>
    <property type="match status" value="1"/>
</dbReference>
<reference evidence="6 7" key="2">
    <citation type="journal article" date="2019" name="Extremophiles">
        <title>Biogeography of thermophiles and predominance of Thermus scotoductus in domestic water heaters.</title>
        <authorList>
            <person name="Wilpiszeski R.L."/>
            <person name="Zhang Z."/>
            <person name="House C.H."/>
        </authorList>
    </citation>
    <scope>NUCLEOTIDE SEQUENCE [LARGE SCALE GENOMIC DNA]</scope>
    <source>
        <strain evidence="5 7">12_S12</strain>
        <strain evidence="4 6">20_S20</strain>
    </source>
</reference>
<evidence type="ECO:0000313" key="4">
    <source>
        <dbReference type="EMBL" id="RTH33248.1"/>
    </source>
</evidence>
<keyword evidence="2 3" id="KW-0802">TPR repeat</keyword>
<feature type="repeat" description="TPR" evidence="3">
    <location>
        <begin position="504"/>
        <end position="537"/>
    </location>
</feature>
<dbReference type="Proteomes" id="UP000287962">
    <property type="component" value="Unassembled WGS sequence"/>
</dbReference>
<dbReference type="PANTHER" id="PTHR45641:SF19">
    <property type="entry name" value="NEPHROCYSTIN-3"/>
    <property type="match status" value="1"/>
</dbReference>
<name>A0A430SB11_THESC</name>
<evidence type="ECO:0000256" key="2">
    <source>
        <dbReference type="ARBA" id="ARBA00022803"/>
    </source>
</evidence>
<dbReference type="Pfam" id="PF13424">
    <property type="entry name" value="TPR_12"/>
    <property type="match status" value="2"/>
</dbReference>
<evidence type="ECO:0000313" key="7">
    <source>
        <dbReference type="Proteomes" id="UP000287962"/>
    </source>
</evidence>
<accession>A0A430SB11</accession>
<sequence length="589" mass="65027">MLRVLGGLELEGHTFHRLKPLLLLAYLALEGPKARRHLAQLFWPRAQDPLNSLSVALNQLKPTGAIEGNEILRARVSTDLEALRQALREGHLEEARRLYRGTFLEGVELPLGEELEEWVWSTRERVALEVHRAFAAQARAFYLLGLPERGKSLLEEAQALPGVAFALEGAEEEFHPPSPLPKEARKAFWGLFFRPREAVEALGVSVSTLERIQEAGLIREGGRAMRLVGFPQASRPLDPQLHQSFPLEAQEAALALARHLPLQEALPLYLVARPLWEEEDRKRAGVAILQEARALLSENPGLALDLLQVLPGEPEALLLKARALERLGRYREALEALEALEAESSGSTHPRSETAAVRGGILFRLGQVEEALKEAALAREGSPWAQGEALNLEGLAAISRGEFARAADLFARAAVRFLAAGEVARQVDALNNRAVALFEMGSPQAEEVLMEALEAAGDTPLLRARVLLNLGVVRERQGRPEEAEVLYLQALGLAEEAGVLEAMGRAWNNLGALYHRQGRREEAEAAYQKALRLAKEGRDWVLTAAVLANLAELRQDPATLEEAIALLEEAQYTVLAERYRKRLGAFTQR</sequence>
<organism evidence="4 6">
    <name type="scientific">Thermus scotoductus</name>
    <dbReference type="NCBI Taxonomy" id="37636"/>
    <lineage>
        <taxon>Bacteria</taxon>
        <taxon>Thermotogati</taxon>
        <taxon>Deinococcota</taxon>
        <taxon>Deinococci</taxon>
        <taxon>Thermales</taxon>
        <taxon>Thermaceae</taxon>
        <taxon>Thermus</taxon>
    </lineage>
</organism>
<dbReference type="AlphaFoldDB" id="A0A430SB11"/>
<dbReference type="EMBL" id="PEML01000222">
    <property type="protein sequence ID" value="RTI06984.1"/>
    <property type="molecule type" value="Genomic_DNA"/>
</dbReference>
<dbReference type="SMART" id="SM00028">
    <property type="entry name" value="TPR"/>
    <property type="match status" value="4"/>
</dbReference>
<protein>
    <submittedName>
        <fullName evidence="4">Transcriptional regulator</fullName>
    </submittedName>
</protein>
<keyword evidence="1" id="KW-0677">Repeat</keyword>
<evidence type="ECO:0000256" key="3">
    <source>
        <dbReference type="PROSITE-ProRule" id="PRU00339"/>
    </source>
</evidence>